<dbReference type="AlphaFoldDB" id="A0A226F605"/>
<name>A0A226F605_FOLCA</name>
<proteinExistence type="predicted"/>
<dbReference type="Proteomes" id="UP000198287">
    <property type="component" value="Unassembled WGS sequence"/>
</dbReference>
<evidence type="ECO:0000313" key="1">
    <source>
        <dbReference type="EMBL" id="OXA65225.1"/>
    </source>
</evidence>
<dbReference type="EMBL" id="LNIX01000001">
    <property type="protein sequence ID" value="OXA65225.1"/>
    <property type="molecule type" value="Genomic_DNA"/>
</dbReference>
<comment type="caution">
    <text evidence="1">The sequence shown here is derived from an EMBL/GenBank/DDBJ whole genome shotgun (WGS) entry which is preliminary data.</text>
</comment>
<reference evidence="1 2" key="1">
    <citation type="submission" date="2015-12" db="EMBL/GenBank/DDBJ databases">
        <title>The genome of Folsomia candida.</title>
        <authorList>
            <person name="Faddeeva A."/>
            <person name="Derks M.F."/>
            <person name="Anvar Y."/>
            <person name="Smit S."/>
            <person name="Van Straalen N."/>
            <person name="Roelofs D."/>
        </authorList>
    </citation>
    <scope>NUCLEOTIDE SEQUENCE [LARGE SCALE GENOMIC DNA]</scope>
    <source>
        <strain evidence="1 2">VU population</strain>
        <tissue evidence="1">Whole body</tissue>
    </source>
</reference>
<accession>A0A226F605</accession>
<keyword evidence="2" id="KW-1185">Reference proteome</keyword>
<sequence length="549" mass="60835">MNIVGRQYVGMILPKFSSSSADNYAKDVLAPIVKHRVKAAKFSPCVRSKSRLPLNVDVNIFSPRITTKGCVPTTKLFCPTLAENKNLVSEDTVRNVCVPVSPVSQTRGKSWTTIVNSPPVRDSSMDQIGGGDEQSNDAWCQEFPLIQEYVQVEEGESLIDAAKRGLQLFRDEVGESIEDAAPCRPTSRKLLTPSSEKFFSPEISNNGSCSWTLFESFDFVDALKLADGRLGKREKAEAESFNSNVKGRSVGDLKNENEMIDIEAIVKESIVPGRGNSFPTSNRVSPVVVPPEVDSAEKFFPLSLVNANMDNFNKPSTTLPTPTPSIFVTKPRIPSLMDLEITIPSQAVVAKKKGKPRLPTIADALKHSVLQPARCSFSEIKSSKPHKSHKQAQTMPIDEQATYSSKFLTEISETTPTNSMQEYKEKNFPHPCNETHPSFTPPLQLPLDHTPSNSFSSESSNYLRTPKILKISDRNESSRKPCHKKKKLILRSILDSQPKLQITEVCQRVDFNNFAEDWKTTRGSMVCFDAKGKVARFLPPLPPPPSVAI</sequence>
<protein>
    <submittedName>
        <fullName evidence="1">Uncharacterized protein</fullName>
    </submittedName>
</protein>
<organism evidence="1 2">
    <name type="scientific">Folsomia candida</name>
    <name type="common">Springtail</name>
    <dbReference type="NCBI Taxonomy" id="158441"/>
    <lineage>
        <taxon>Eukaryota</taxon>
        <taxon>Metazoa</taxon>
        <taxon>Ecdysozoa</taxon>
        <taxon>Arthropoda</taxon>
        <taxon>Hexapoda</taxon>
        <taxon>Collembola</taxon>
        <taxon>Entomobryomorpha</taxon>
        <taxon>Isotomoidea</taxon>
        <taxon>Isotomidae</taxon>
        <taxon>Proisotominae</taxon>
        <taxon>Folsomia</taxon>
    </lineage>
</organism>
<gene>
    <name evidence="1" type="ORF">Fcan01_02941</name>
</gene>
<evidence type="ECO:0000313" key="2">
    <source>
        <dbReference type="Proteomes" id="UP000198287"/>
    </source>
</evidence>